<dbReference type="AlphaFoldDB" id="A0A2A5S511"/>
<organism evidence="1 2">
    <name type="scientific">Pseudolactococcus piscium</name>
    <dbReference type="NCBI Taxonomy" id="1364"/>
    <lineage>
        <taxon>Bacteria</taxon>
        <taxon>Bacillati</taxon>
        <taxon>Bacillota</taxon>
        <taxon>Bacilli</taxon>
        <taxon>Lactobacillales</taxon>
        <taxon>Streptococcaceae</taxon>
        <taxon>Pseudolactococcus</taxon>
    </lineage>
</organism>
<evidence type="ECO:0000313" key="1">
    <source>
        <dbReference type="EMBL" id="PCS08531.1"/>
    </source>
</evidence>
<comment type="caution">
    <text evidence="1">The sequence shown here is derived from an EMBL/GenBank/DDBJ whole genome shotgun (WGS) entry which is preliminary data.</text>
</comment>
<protein>
    <submittedName>
        <fullName evidence="1">Uncharacterized protein</fullName>
    </submittedName>
</protein>
<evidence type="ECO:0000313" key="2">
    <source>
        <dbReference type="Proteomes" id="UP000218282"/>
    </source>
</evidence>
<keyword evidence="2" id="KW-1185">Reference proteome</keyword>
<accession>A0A2A5S511</accession>
<dbReference type="Proteomes" id="UP000218282">
    <property type="component" value="Unassembled WGS sequence"/>
</dbReference>
<name>A0A2A5S511_9LACT</name>
<proteinExistence type="predicted"/>
<gene>
    <name evidence="1" type="ORF">RU86_GL001556</name>
</gene>
<sequence>MMTDFLIPFPCQKYEFILQLERKGLLTKLRVKSKKIVVK</sequence>
<dbReference type="EMBL" id="JXJW01000003">
    <property type="protein sequence ID" value="PCS08531.1"/>
    <property type="molecule type" value="Genomic_DNA"/>
</dbReference>
<reference evidence="1 2" key="1">
    <citation type="submission" date="2014-12" db="EMBL/GenBank/DDBJ databases">
        <title>Draft genome sequences of 10 type strains of Lactococcus.</title>
        <authorList>
            <person name="Sun Z."/>
            <person name="Zhong Z."/>
            <person name="Liu W."/>
            <person name="Zhang W."/>
            <person name="Zhang H."/>
        </authorList>
    </citation>
    <scope>NUCLEOTIDE SEQUENCE [LARGE SCALE GENOMIC DNA]</scope>
    <source>
        <strain evidence="1 2">DSM 6634</strain>
    </source>
</reference>